<dbReference type="InterPro" id="IPR035901">
    <property type="entry name" value="GIY-YIG_endonuc_sf"/>
</dbReference>
<dbReference type="AlphaFoldDB" id="A0A1M6MVU9"/>
<evidence type="ECO:0000313" key="2">
    <source>
        <dbReference type="Proteomes" id="UP000184387"/>
    </source>
</evidence>
<protein>
    <recommendedName>
        <fullName evidence="3">GIY-YIG nuclease family protein</fullName>
    </recommendedName>
</protein>
<gene>
    <name evidence="1" type="ORF">SAMN02745194_03615</name>
</gene>
<evidence type="ECO:0008006" key="3">
    <source>
        <dbReference type="Google" id="ProtNLM"/>
    </source>
</evidence>
<name>A0A1M6MVU9_9PROT</name>
<evidence type="ECO:0000313" key="1">
    <source>
        <dbReference type="EMBL" id="SHJ87625.1"/>
    </source>
</evidence>
<reference evidence="1 2" key="1">
    <citation type="submission" date="2016-11" db="EMBL/GenBank/DDBJ databases">
        <authorList>
            <person name="Jaros S."/>
            <person name="Januszkiewicz K."/>
            <person name="Wedrychowicz H."/>
        </authorList>
    </citation>
    <scope>NUCLEOTIDE SEQUENCE [LARGE SCALE GENOMIC DNA]</scope>
    <source>
        <strain evidence="1 2">DSM 14916</strain>
    </source>
</reference>
<dbReference type="CDD" id="cd10451">
    <property type="entry name" value="GIY-YIG_LuxR_like"/>
    <property type="match status" value="1"/>
</dbReference>
<organism evidence="1 2">
    <name type="scientific">Muricoccus roseus</name>
    <dbReference type="NCBI Taxonomy" id="198092"/>
    <lineage>
        <taxon>Bacteria</taxon>
        <taxon>Pseudomonadati</taxon>
        <taxon>Pseudomonadota</taxon>
        <taxon>Alphaproteobacteria</taxon>
        <taxon>Acetobacterales</taxon>
        <taxon>Roseomonadaceae</taxon>
        <taxon>Muricoccus</taxon>
    </lineage>
</organism>
<proteinExistence type="predicted"/>
<keyword evidence="2" id="KW-1185">Reference proteome</keyword>
<accession>A0A1M6MVU9</accession>
<sequence>MDRSARKAAIAAYKERKPAHGVFAVICTATGQAWVGQSRHLDTQRNSLWFTLKHGSSPHAVLQAAWNRHGEAGFRFEELERLRDDFPALTRSSELKSRQSLWVARLQALAL</sequence>
<dbReference type="STRING" id="198092.SAMN02745194_03615"/>
<dbReference type="Proteomes" id="UP000184387">
    <property type="component" value="Unassembled WGS sequence"/>
</dbReference>
<dbReference type="RefSeq" id="WP_073137266.1">
    <property type="nucleotide sequence ID" value="NZ_FQZF01000023.1"/>
</dbReference>
<dbReference type="EMBL" id="FQZF01000023">
    <property type="protein sequence ID" value="SHJ87625.1"/>
    <property type="molecule type" value="Genomic_DNA"/>
</dbReference>
<dbReference type="OrthoDB" id="7270972at2"/>
<dbReference type="Gene3D" id="3.40.1440.10">
    <property type="entry name" value="GIY-YIG endonuclease"/>
    <property type="match status" value="1"/>
</dbReference>